<dbReference type="PANTHER" id="PTHR47130">
    <property type="entry name" value="SI:DKEY-19B23.11-RELATED"/>
    <property type="match status" value="1"/>
</dbReference>
<dbReference type="GeneID" id="113157204"/>
<protein>
    <recommendedName>
        <fullName evidence="2">ZP domain-containing protein</fullName>
    </recommendedName>
</protein>
<reference evidence="3 4" key="1">
    <citation type="submission" date="2021-04" db="EMBL/GenBank/DDBJ databases">
        <authorList>
            <consortium name="Wellcome Sanger Institute Data Sharing"/>
        </authorList>
    </citation>
    <scope>NUCLEOTIDE SEQUENCE [LARGE SCALE GENOMIC DNA]</scope>
</reference>
<accession>A0AAQ6IGI7</accession>
<dbReference type="InterPro" id="IPR058876">
    <property type="entry name" value="Ig-like_ZP"/>
</dbReference>
<dbReference type="PANTHER" id="PTHR47130:SF6">
    <property type="entry name" value="EGG ENVELOPE GLYCOPROTEIN-LIKE PRECURSOR"/>
    <property type="match status" value="1"/>
</dbReference>
<feature type="domain" description="ZP" evidence="2">
    <location>
        <begin position="599"/>
        <end position="750"/>
    </location>
</feature>
<dbReference type="Ensembl" id="ENSATET00000029555.3">
    <property type="protein sequence ID" value="ENSATEP00000076470.1"/>
    <property type="gene ID" value="ENSATEG00000020052.3"/>
</dbReference>
<reference evidence="3" key="3">
    <citation type="submission" date="2025-09" db="UniProtKB">
        <authorList>
            <consortium name="Ensembl"/>
        </authorList>
    </citation>
    <scope>IDENTIFICATION</scope>
</reference>
<dbReference type="AlphaFoldDB" id="A0AAQ6IGI7"/>
<keyword evidence="1" id="KW-0732">Signal</keyword>
<evidence type="ECO:0000313" key="4">
    <source>
        <dbReference type="Proteomes" id="UP000265040"/>
    </source>
</evidence>
<dbReference type="RefSeq" id="XP_026208316.1">
    <property type="nucleotide sequence ID" value="XM_026352531.2"/>
</dbReference>
<dbReference type="Gene3D" id="2.60.40.3210">
    <property type="entry name" value="Zona pellucida, ZP-N domain"/>
    <property type="match status" value="1"/>
</dbReference>
<organism evidence="3 4">
    <name type="scientific">Anabas testudineus</name>
    <name type="common">Climbing perch</name>
    <name type="synonym">Anthias testudineus</name>
    <dbReference type="NCBI Taxonomy" id="64144"/>
    <lineage>
        <taxon>Eukaryota</taxon>
        <taxon>Metazoa</taxon>
        <taxon>Chordata</taxon>
        <taxon>Craniata</taxon>
        <taxon>Vertebrata</taxon>
        <taxon>Euteleostomi</taxon>
        <taxon>Actinopterygii</taxon>
        <taxon>Neopterygii</taxon>
        <taxon>Teleostei</taxon>
        <taxon>Neoteleostei</taxon>
        <taxon>Acanthomorphata</taxon>
        <taxon>Anabantaria</taxon>
        <taxon>Anabantiformes</taxon>
        <taxon>Anabantoidei</taxon>
        <taxon>Anabantidae</taxon>
        <taxon>Anabas</taxon>
    </lineage>
</organism>
<reference evidence="3" key="2">
    <citation type="submission" date="2025-08" db="UniProtKB">
        <authorList>
            <consortium name="Ensembl"/>
        </authorList>
    </citation>
    <scope>IDENTIFICATION</scope>
</reference>
<dbReference type="Proteomes" id="UP000265040">
    <property type="component" value="Chromosome 18"/>
</dbReference>
<dbReference type="InterPro" id="IPR001507">
    <property type="entry name" value="ZP_dom"/>
</dbReference>
<sequence>MAFVFLLGVALFISVWASAKCDGVPQGVELMECRDRFFVIAVDLSCIGSEPHFEAVDDTGVYPITKQYAAECGYSVNALTVLGHMELRASYFSCHAENKDDKMFTFNFNLVATHDGEEVRYALNKTCSPSLPWSPREVTCEINYMEVSVRSDVACPTGAKRDWDAVVQTAHFSATSDWQVMFQKPEQEPVPMSLSETHRRGYVFQLTDGRLVFRTPYGQPDSFITVVDGIPVEVVHATLFSRQSWVVLLVNMEAACSMHEGSFDESTHMRWQAPEVLNPLVSDLHNTQVNIGVNGKLVEQSVAEERGYIVEKHNNTIQISIPYTAEEGYRKSFVIEDLYQFYIFNLYLEKISVDEDLVETRFRYYRTLSTPLMLCPIFTVNRMDLEQRLFIVYLGDVPEDVELVAIHFNGHEFTVPLNNTSIHMITNIHSNNTHGYTLEVPFDDPVIIHEILREESVMKHKLDIYYTLTILPENEHFNYLASVTALTYVSSPVFDAVCSESGISFKLDHQPFHYLWKISIGSDLLTSELAAQHGYIMSNSSQSLLLHVPLFTHGYQYKNVTLKEYFGTFEILLRDHETSEIQSSTVKTCPFNTTTELIVCSTDGRMTVVADLSPVVSSGVIPARTSLIREHCGPIEADNTRVLFSFPLHTCGSIIKLGKNSVTYKNKISFSKKQTPAISSNNDIDSVTVQCTYPLAGLHRLFSAYRFESDTAGVGCIVHSAHSTDDLQSPTVLQTPVPSTRCNFQDLFKY</sequence>
<dbReference type="Pfam" id="PF26562">
    <property type="entry name" value="Ig-like"/>
    <property type="match status" value="1"/>
</dbReference>
<proteinExistence type="predicted"/>
<feature type="signal peptide" evidence="1">
    <location>
        <begin position="1"/>
        <end position="21"/>
    </location>
</feature>
<evidence type="ECO:0000259" key="2">
    <source>
        <dbReference type="PROSITE" id="PS51034"/>
    </source>
</evidence>
<evidence type="ECO:0000313" key="3">
    <source>
        <dbReference type="Ensembl" id="ENSATEP00000076470.1"/>
    </source>
</evidence>
<dbReference type="Pfam" id="PF23344">
    <property type="entry name" value="ZP-N"/>
    <property type="match status" value="1"/>
</dbReference>
<dbReference type="GeneTree" id="ENSGT00940000166283"/>
<feature type="chain" id="PRO_5043568783" description="ZP domain-containing protein" evidence="1">
    <location>
        <begin position="22"/>
        <end position="750"/>
    </location>
</feature>
<dbReference type="PROSITE" id="PS51034">
    <property type="entry name" value="ZP_2"/>
    <property type="match status" value="1"/>
</dbReference>
<name>A0AAQ6IGI7_ANATE</name>
<dbReference type="InterPro" id="IPR055356">
    <property type="entry name" value="ZP-N"/>
</dbReference>
<evidence type="ECO:0000256" key="1">
    <source>
        <dbReference type="SAM" id="SignalP"/>
    </source>
</evidence>
<keyword evidence="4" id="KW-1185">Reference proteome</keyword>